<sequence>MLQQVMLIPGGKPFNIPTDSPADLLTSSVCITSSRDDLEAAAVSELCFPQQKERSDSFLISRGFAHKADCASDTTGANCKRKSPEREIKENQIENVDCKEIIRGGKRREIVVYEETNCDLHVSDSASAHRRLQQNEIQIISGGSDITTDQTPGYMAADDSCSARRERLNKDAPFIQLHGIPPASSSCDDLDSKNLDAEDDYISHRTSSCAIRSFLRSHTETLYSRSDLYDVSGYTAGYLDRRILSAPLESDSLSHGDSDSESHKRLENEYDSDWLQLRLCLSSSVCRDKVLMHDSSPPRILELLPQRPDCGLSNLKEGYTDLRISDDEQSKRNRTLSHVYETINMERVKNVVCNVNAGRSNRDIDMYHKLLGTSCHTRLHHSGNITATGESTSQDIPWSTNHESFLAKDSELSSEDTVSTQTHHSQGIQQVSIQGDILCQDPDPTTNMVSNRTWTLPLERLLRSAQTSFKSIISSPINEDFVKLRSFVPSSSEMDNMQLNWEATGQSPSLPFSCPILQQKQTVAASRTSFRDLITSSFARESSMTHGQKTAAKSTPPITMATEWFNEKALNHSFQGQQPRTEIQFSQNNGATIDFKHASSVTDQEIIADDRNNIEVSAKCRIESFSPWLSNQLSRAQVHHVNQIRNGGGHEYGCKDSIDAGSAGSMAHARLQMIKGQDFSCRPGSAGFWFALQPANTLELNTRSGKETREPQLKRSYVRLKNGNVPLSIVRKFLISKLRLPQGSQFDFSCRGKYLDQTWSLTIIRNDIWMHESFPQLHRVLNFRSQTAFNSLDKDIMTIKYEILTRTQGR</sequence>
<keyword evidence="2" id="KW-1185">Reference proteome</keyword>
<protein>
    <submittedName>
        <fullName evidence="1">Uncharacterized protein</fullName>
    </submittedName>
</protein>
<organism evidence="1 2">
    <name type="scientific">Ceratopteris richardii</name>
    <name type="common">Triangle waterfern</name>
    <dbReference type="NCBI Taxonomy" id="49495"/>
    <lineage>
        <taxon>Eukaryota</taxon>
        <taxon>Viridiplantae</taxon>
        <taxon>Streptophyta</taxon>
        <taxon>Embryophyta</taxon>
        <taxon>Tracheophyta</taxon>
        <taxon>Polypodiopsida</taxon>
        <taxon>Polypodiidae</taxon>
        <taxon>Polypodiales</taxon>
        <taxon>Pteridineae</taxon>
        <taxon>Pteridaceae</taxon>
        <taxon>Parkerioideae</taxon>
        <taxon>Ceratopteris</taxon>
    </lineage>
</organism>
<dbReference type="AlphaFoldDB" id="A0A8T2V553"/>
<dbReference type="EMBL" id="CM035408">
    <property type="protein sequence ID" value="KAH7440845.1"/>
    <property type="molecule type" value="Genomic_DNA"/>
</dbReference>
<dbReference type="InterPro" id="IPR044171">
    <property type="entry name" value="LAX2-like"/>
</dbReference>
<reference evidence="1" key="1">
    <citation type="submission" date="2021-08" db="EMBL/GenBank/DDBJ databases">
        <title>WGS assembly of Ceratopteris richardii.</title>
        <authorList>
            <person name="Marchant D.B."/>
            <person name="Chen G."/>
            <person name="Jenkins J."/>
            <person name="Shu S."/>
            <person name="Leebens-Mack J."/>
            <person name="Grimwood J."/>
            <person name="Schmutz J."/>
            <person name="Soltis P."/>
            <person name="Soltis D."/>
            <person name="Chen Z.-H."/>
        </authorList>
    </citation>
    <scope>NUCLEOTIDE SEQUENCE</scope>
    <source>
        <strain evidence="1">Whitten #5841</strain>
        <tissue evidence="1">Leaf</tissue>
    </source>
</reference>
<dbReference type="OrthoDB" id="1932457at2759"/>
<proteinExistence type="predicted"/>
<dbReference type="PANTHER" id="PTHR47290">
    <property type="entry name" value="RING FINGER PROTEIN"/>
    <property type="match status" value="1"/>
</dbReference>
<dbReference type="PANTHER" id="PTHR47290:SF4">
    <property type="entry name" value="RING FINGER PROTEIN"/>
    <property type="match status" value="1"/>
</dbReference>
<evidence type="ECO:0000313" key="1">
    <source>
        <dbReference type="EMBL" id="KAH7440845.1"/>
    </source>
</evidence>
<gene>
    <name evidence="1" type="ORF">KP509_03G013800</name>
</gene>
<dbReference type="EMBL" id="CM035408">
    <property type="protein sequence ID" value="KAH7440846.1"/>
    <property type="molecule type" value="Genomic_DNA"/>
</dbReference>
<name>A0A8T2V553_CERRI</name>
<accession>A0A8T2V553</accession>
<evidence type="ECO:0000313" key="2">
    <source>
        <dbReference type="Proteomes" id="UP000825935"/>
    </source>
</evidence>
<dbReference type="Proteomes" id="UP000825935">
    <property type="component" value="Chromosome 3"/>
</dbReference>
<comment type="caution">
    <text evidence="1">The sequence shown here is derived from an EMBL/GenBank/DDBJ whole genome shotgun (WGS) entry which is preliminary data.</text>
</comment>